<dbReference type="eggNOG" id="ENOG502QQU2">
    <property type="taxonomic scope" value="Eukaryota"/>
</dbReference>
<dbReference type="PANTHER" id="PTHR33927:SF1">
    <property type="entry name" value="TRANSMEMBRANE PROTEIN"/>
    <property type="match status" value="1"/>
</dbReference>
<keyword evidence="1" id="KW-0472">Membrane</keyword>
<proteinExistence type="predicted"/>
<name>F4S0Y7_MELLP</name>
<evidence type="ECO:0000313" key="2">
    <source>
        <dbReference type="EMBL" id="EGG01672.1"/>
    </source>
</evidence>
<organism evidence="3">
    <name type="scientific">Melampsora larici-populina (strain 98AG31 / pathotype 3-4-7)</name>
    <name type="common">Poplar leaf rust fungus</name>
    <dbReference type="NCBI Taxonomy" id="747676"/>
    <lineage>
        <taxon>Eukaryota</taxon>
        <taxon>Fungi</taxon>
        <taxon>Dikarya</taxon>
        <taxon>Basidiomycota</taxon>
        <taxon>Pucciniomycotina</taxon>
        <taxon>Pucciniomycetes</taxon>
        <taxon>Pucciniales</taxon>
        <taxon>Melampsoraceae</taxon>
        <taxon>Melampsora</taxon>
    </lineage>
</organism>
<dbReference type="InParanoid" id="F4S0Y7"/>
<dbReference type="HOGENOM" id="CLU_005562_0_0_1"/>
<keyword evidence="1" id="KW-0812">Transmembrane</keyword>
<dbReference type="VEuPathDB" id="FungiDB:MELLADRAFT_110784"/>
<gene>
    <name evidence="2" type="ORF">MELLADRAFT_110784</name>
</gene>
<evidence type="ECO:0000313" key="3">
    <source>
        <dbReference type="Proteomes" id="UP000001072"/>
    </source>
</evidence>
<dbReference type="PANTHER" id="PTHR33927">
    <property type="entry name" value="TRANSMEMBRANE PROTEIN"/>
    <property type="match status" value="1"/>
</dbReference>
<feature type="transmembrane region" description="Helical" evidence="1">
    <location>
        <begin position="149"/>
        <end position="170"/>
    </location>
</feature>
<dbReference type="OrthoDB" id="3142841at2759"/>
<keyword evidence="3" id="KW-1185">Reference proteome</keyword>
<protein>
    <submittedName>
        <fullName evidence="2">Uncharacterized protein</fullName>
    </submittedName>
</protein>
<feature type="transmembrane region" description="Helical" evidence="1">
    <location>
        <begin position="262"/>
        <end position="284"/>
    </location>
</feature>
<dbReference type="EMBL" id="GL883136">
    <property type="protein sequence ID" value="EGG01672.1"/>
    <property type="molecule type" value="Genomic_DNA"/>
</dbReference>
<dbReference type="AlphaFoldDB" id="F4S0Y7"/>
<feature type="transmembrane region" description="Helical" evidence="1">
    <location>
        <begin position="223"/>
        <end position="242"/>
    </location>
</feature>
<reference evidence="3" key="1">
    <citation type="journal article" date="2011" name="Proc. Natl. Acad. Sci. U.S.A.">
        <title>Obligate biotrophy features unraveled by the genomic analysis of rust fungi.</title>
        <authorList>
            <person name="Duplessis S."/>
            <person name="Cuomo C.A."/>
            <person name="Lin Y.-C."/>
            <person name="Aerts A."/>
            <person name="Tisserant E."/>
            <person name="Veneault-Fourrey C."/>
            <person name="Joly D.L."/>
            <person name="Hacquard S."/>
            <person name="Amselem J."/>
            <person name="Cantarel B.L."/>
            <person name="Chiu R."/>
            <person name="Coutinho P.M."/>
            <person name="Feau N."/>
            <person name="Field M."/>
            <person name="Frey P."/>
            <person name="Gelhaye E."/>
            <person name="Goldberg J."/>
            <person name="Grabherr M.G."/>
            <person name="Kodira C.D."/>
            <person name="Kohler A."/>
            <person name="Kuees U."/>
            <person name="Lindquist E.A."/>
            <person name="Lucas S.M."/>
            <person name="Mago R."/>
            <person name="Mauceli E."/>
            <person name="Morin E."/>
            <person name="Murat C."/>
            <person name="Pangilinan J.L."/>
            <person name="Park R."/>
            <person name="Pearson M."/>
            <person name="Quesneville H."/>
            <person name="Rouhier N."/>
            <person name="Sakthikumar S."/>
            <person name="Salamov A.A."/>
            <person name="Schmutz J."/>
            <person name="Selles B."/>
            <person name="Shapiro H."/>
            <person name="Tanguay P."/>
            <person name="Tuskan G.A."/>
            <person name="Henrissat B."/>
            <person name="Van de Peer Y."/>
            <person name="Rouze P."/>
            <person name="Ellis J.G."/>
            <person name="Dodds P.N."/>
            <person name="Schein J.E."/>
            <person name="Zhong S."/>
            <person name="Hamelin R.C."/>
            <person name="Grigoriev I.V."/>
            <person name="Szabo L.J."/>
            <person name="Martin F."/>
        </authorList>
    </citation>
    <scope>NUCLEOTIDE SEQUENCE [LARGE SCALE GENOMIC DNA]</scope>
    <source>
        <strain evidence="3">98AG31 / pathotype 3-4-7</strain>
    </source>
</reference>
<dbReference type="KEGG" id="mlr:MELLADRAFT_110784"/>
<evidence type="ECO:0000256" key="1">
    <source>
        <dbReference type="SAM" id="Phobius"/>
    </source>
</evidence>
<dbReference type="RefSeq" id="XP_007415017.1">
    <property type="nucleotide sequence ID" value="XM_007414955.1"/>
</dbReference>
<dbReference type="InterPro" id="IPR052979">
    <property type="entry name" value="Adenylate-forming_domain"/>
</dbReference>
<keyword evidence="1" id="KW-1133">Transmembrane helix</keyword>
<feature type="transmembrane region" description="Helical" evidence="1">
    <location>
        <begin position="176"/>
        <end position="203"/>
    </location>
</feature>
<dbReference type="Proteomes" id="UP000001072">
    <property type="component" value="Unassembled WGS sequence"/>
</dbReference>
<sequence>MASQTYHQSVLKSDHDQVETIDIQNQNQIKIQQTSPESTSDLTICSPDEFNKTVYKQPSGSFSSSSSELTRFGSKCDLPHLNTNLNGPNVGSSVTMVADLDRYKKNDKKEEGKSDEKAIIKIKDDVKFSKRFYNFCLNFLTWFTPYRQILFLVIFINALIIIAISSGLFGGANRDLSLLVIINIFIAIGIRNEWVIRFIYWIFIKAFRSSRIPVGIRKEIVGILYHIGGLHSGCGVSAMLWLGLSAYQHFKNHKEKAYHPALLSILSMAILCVVMTCIVATPIVRGPRHKFVGCIMSSWITTRQVSVEVFTSSKKATVIKVPGGLTSGVHTRISRGGLKEWHIFGSISLFNFGQLSEGKNADCHYLVAAVQGDFTTSLNLEQPTRLYTKTWKPAGLPYFSRMFNRGVAVCTGSGIGAVASTCIQHSDWFLIWIGPDLKNTYGTVLMGLIETKIPEERRLIWDTRSKLGRPDVFPLLAKTYKEWNAEVVLFIGSPALNQNMLKSSLEAKIPLFGSIWDA</sequence>
<dbReference type="GeneID" id="18924191"/>
<accession>F4S0Y7</accession>